<evidence type="ECO:0008006" key="4">
    <source>
        <dbReference type="Google" id="ProtNLM"/>
    </source>
</evidence>
<dbReference type="Proteomes" id="UP000011713">
    <property type="component" value="Unassembled WGS sequence"/>
</dbReference>
<evidence type="ECO:0000256" key="1">
    <source>
        <dbReference type="SAM" id="MobiDB-lite"/>
    </source>
</evidence>
<feature type="compositionally biased region" description="Polar residues" evidence="1">
    <location>
        <begin position="7"/>
        <end position="17"/>
    </location>
</feature>
<sequence length="261" mass="29902">MERLESSETVAKTYSQEQEQDHSGQALDLISLVGKEDAPDSTIIIEQLQAQTDPKVVSAEEWNLLKEKEIPFKKAYDLLELFDLETGEDLMEAKLELLQQYIRVSHDGRKGGRNHVYSYLLEKLDKDDVKYLRMIVQAGEKSAIADRMIPHLVKRWIEGKLSIKTMILRLHEAQTSSSMAQHMLTIIREAKPAQKGKYTKAEWPKVTTALQKALKSGWDTTVEKAVKDLKLSSNPSPYRSKRGRGLYQRREAAPERKRRAP</sequence>
<dbReference type="EMBL" id="JH598211">
    <property type="status" value="NOT_ANNOTATED_CDS"/>
    <property type="molecule type" value="Genomic_DNA"/>
</dbReference>
<protein>
    <recommendedName>
        <fullName evidence="4">RxLR effector candidate protein</fullName>
    </recommendedName>
</protein>
<dbReference type="InParanoid" id="M4BFQ5"/>
<dbReference type="HOGENOM" id="CLU_1067323_0_0_1"/>
<evidence type="ECO:0000313" key="3">
    <source>
        <dbReference type="Proteomes" id="UP000011713"/>
    </source>
</evidence>
<dbReference type="EnsemblProtists" id="HpaT805125">
    <property type="protein sequence ID" value="HpaP805125"/>
    <property type="gene ID" value="HpaG805125"/>
</dbReference>
<accession>M4BFQ5</accession>
<feature type="region of interest" description="Disordered" evidence="1">
    <location>
        <begin position="229"/>
        <end position="261"/>
    </location>
</feature>
<keyword evidence="3" id="KW-1185">Reference proteome</keyword>
<dbReference type="AlphaFoldDB" id="M4BFQ5"/>
<name>M4BFQ5_HYAAE</name>
<reference evidence="2" key="2">
    <citation type="submission" date="2015-06" db="UniProtKB">
        <authorList>
            <consortium name="EnsemblProtists"/>
        </authorList>
    </citation>
    <scope>IDENTIFICATION</scope>
    <source>
        <strain evidence="2">Emoy2</strain>
    </source>
</reference>
<evidence type="ECO:0000313" key="2">
    <source>
        <dbReference type="EnsemblProtists" id="HpaP805125"/>
    </source>
</evidence>
<reference evidence="3" key="1">
    <citation type="journal article" date="2010" name="Science">
        <title>Signatures of adaptation to obligate biotrophy in the Hyaloperonospora arabidopsidis genome.</title>
        <authorList>
            <person name="Baxter L."/>
            <person name="Tripathy S."/>
            <person name="Ishaque N."/>
            <person name="Boot N."/>
            <person name="Cabral A."/>
            <person name="Kemen E."/>
            <person name="Thines M."/>
            <person name="Ah-Fong A."/>
            <person name="Anderson R."/>
            <person name="Badejoko W."/>
            <person name="Bittner-Eddy P."/>
            <person name="Boore J.L."/>
            <person name="Chibucos M.C."/>
            <person name="Coates M."/>
            <person name="Dehal P."/>
            <person name="Delehaunty K."/>
            <person name="Dong S."/>
            <person name="Downton P."/>
            <person name="Dumas B."/>
            <person name="Fabro G."/>
            <person name="Fronick C."/>
            <person name="Fuerstenberg S.I."/>
            <person name="Fulton L."/>
            <person name="Gaulin E."/>
            <person name="Govers F."/>
            <person name="Hughes L."/>
            <person name="Humphray S."/>
            <person name="Jiang R.H."/>
            <person name="Judelson H."/>
            <person name="Kamoun S."/>
            <person name="Kyung K."/>
            <person name="Meijer H."/>
            <person name="Minx P."/>
            <person name="Morris P."/>
            <person name="Nelson J."/>
            <person name="Phuntumart V."/>
            <person name="Qutob D."/>
            <person name="Rehmany A."/>
            <person name="Rougon-Cardoso A."/>
            <person name="Ryden P."/>
            <person name="Torto-Alalibo T."/>
            <person name="Studholme D."/>
            <person name="Wang Y."/>
            <person name="Win J."/>
            <person name="Wood J."/>
            <person name="Clifton S.W."/>
            <person name="Rogers J."/>
            <person name="Van den Ackerveken G."/>
            <person name="Jones J.D."/>
            <person name="McDowell J.M."/>
            <person name="Beynon J."/>
            <person name="Tyler B.M."/>
        </authorList>
    </citation>
    <scope>NUCLEOTIDE SEQUENCE [LARGE SCALE GENOMIC DNA]</scope>
    <source>
        <strain evidence="3">Emoy2</strain>
    </source>
</reference>
<dbReference type="VEuPathDB" id="FungiDB:HpaG805125"/>
<proteinExistence type="predicted"/>
<organism evidence="2 3">
    <name type="scientific">Hyaloperonospora arabidopsidis (strain Emoy2)</name>
    <name type="common">Downy mildew agent</name>
    <name type="synonym">Peronospora arabidopsidis</name>
    <dbReference type="NCBI Taxonomy" id="559515"/>
    <lineage>
        <taxon>Eukaryota</taxon>
        <taxon>Sar</taxon>
        <taxon>Stramenopiles</taxon>
        <taxon>Oomycota</taxon>
        <taxon>Peronosporomycetes</taxon>
        <taxon>Peronosporales</taxon>
        <taxon>Peronosporaceae</taxon>
        <taxon>Hyaloperonospora</taxon>
    </lineage>
</organism>
<feature type="region of interest" description="Disordered" evidence="1">
    <location>
        <begin position="1"/>
        <end position="23"/>
    </location>
</feature>